<reference evidence="8" key="1">
    <citation type="journal article" date="2011" name="Genome Res.">
        <title>Phylogeny-wide analysis of social amoeba genomes highlights ancient origins for complex intercellular communication.</title>
        <authorList>
            <person name="Heidel A.J."/>
            <person name="Lawal H.M."/>
            <person name="Felder M."/>
            <person name="Schilde C."/>
            <person name="Helps N.R."/>
            <person name="Tunggal B."/>
            <person name="Rivero F."/>
            <person name="John U."/>
            <person name="Schleicher M."/>
            <person name="Eichinger L."/>
            <person name="Platzer M."/>
            <person name="Noegel A.A."/>
            <person name="Schaap P."/>
            <person name="Gloeckner G."/>
        </authorList>
    </citation>
    <scope>NUCLEOTIDE SEQUENCE [LARGE SCALE GENOMIC DNA]</scope>
    <source>
        <strain evidence="8">SH3</strain>
    </source>
</reference>
<evidence type="ECO:0000256" key="3">
    <source>
        <dbReference type="ARBA" id="ARBA00022741"/>
    </source>
</evidence>
<dbReference type="STRING" id="1054147.F4QBG6"/>
<dbReference type="RefSeq" id="XP_004351454.1">
    <property type="nucleotide sequence ID" value="XM_004351402.1"/>
</dbReference>
<evidence type="ECO:0000313" key="8">
    <source>
        <dbReference type="Proteomes" id="UP000007797"/>
    </source>
</evidence>
<dbReference type="InterPro" id="IPR043001">
    <property type="entry name" value="IP5_2-K_N_lobe"/>
</dbReference>
<evidence type="ECO:0000256" key="4">
    <source>
        <dbReference type="ARBA" id="ARBA00022777"/>
    </source>
</evidence>
<gene>
    <name evidence="7" type="ORF">DFA_10812</name>
</gene>
<organism evidence="7 8">
    <name type="scientific">Cavenderia fasciculata</name>
    <name type="common">Slime mold</name>
    <name type="synonym">Dictyostelium fasciculatum</name>
    <dbReference type="NCBI Taxonomy" id="261658"/>
    <lineage>
        <taxon>Eukaryota</taxon>
        <taxon>Amoebozoa</taxon>
        <taxon>Evosea</taxon>
        <taxon>Eumycetozoa</taxon>
        <taxon>Dictyostelia</taxon>
        <taxon>Acytosteliales</taxon>
        <taxon>Cavenderiaceae</taxon>
        <taxon>Cavenderia</taxon>
    </lineage>
</organism>
<keyword evidence="2 6" id="KW-0808">Transferase</keyword>
<proteinExistence type="predicted"/>
<dbReference type="EC" id="2.7.1.158" evidence="1 6"/>
<dbReference type="InterPro" id="IPR009286">
    <property type="entry name" value="Ins_P5_2-kin"/>
</dbReference>
<evidence type="ECO:0000256" key="5">
    <source>
        <dbReference type="ARBA" id="ARBA00022840"/>
    </source>
</evidence>
<evidence type="ECO:0000256" key="6">
    <source>
        <dbReference type="RuleBase" id="RU364126"/>
    </source>
</evidence>
<dbReference type="KEGG" id="dfa:DFA_10812"/>
<name>F4QBG6_CACFS</name>
<dbReference type="AlphaFoldDB" id="F4QBG6"/>
<dbReference type="PANTHER" id="PTHR14456">
    <property type="entry name" value="INOSITOL POLYPHOSPHATE KINASE 1"/>
    <property type="match status" value="1"/>
</dbReference>
<keyword evidence="8" id="KW-1185">Reference proteome</keyword>
<dbReference type="PANTHER" id="PTHR14456:SF2">
    <property type="entry name" value="INOSITOL-PENTAKISPHOSPHATE 2-KINASE"/>
    <property type="match status" value="1"/>
</dbReference>
<protein>
    <recommendedName>
        <fullName evidence="1 6">Inositol-pentakisphosphate 2-kinase</fullName>
        <ecNumber evidence="1 6">2.7.1.158</ecNumber>
    </recommendedName>
</protein>
<keyword evidence="5 6" id="KW-0067">ATP-binding</keyword>
<dbReference type="EMBL" id="GL883027">
    <property type="protein sequence ID" value="EGG14938.1"/>
    <property type="molecule type" value="Genomic_DNA"/>
</dbReference>
<dbReference type="GeneID" id="14866802"/>
<accession>F4QBG6</accession>
<dbReference type="GO" id="GO:0032958">
    <property type="term" value="P:inositol phosphate biosynthetic process"/>
    <property type="evidence" value="ECO:0007669"/>
    <property type="project" value="TreeGrafter"/>
</dbReference>
<dbReference type="OrthoDB" id="272370at2759"/>
<dbReference type="GO" id="GO:0035299">
    <property type="term" value="F:inositol-1,3,4,5,6-pentakisphosphate 2-kinase activity"/>
    <property type="evidence" value="ECO:0007669"/>
    <property type="project" value="UniProtKB-EC"/>
</dbReference>
<dbReference type="Gene3D" id="3.30.200.110">
    <property type="entry name" value="Inositol-pentakisphosphate 2-kinase, N-lobe"/>
    <property type="match status" value="1"/>
</dbReference>
<dbReference type="GO" id="GO:0005524">
    <property type="term" value="F:ATP binding"/>
    <property type="evidence" value="ECO:0007669"/>
    <property type="project" value="UniProtKB-KW"/>
</dbReference>
<dbReference type="Pfam" id="PF06090">
    <property type="entry name" value="Ins_P5_2-kin"/>
    <property type="match status" value="1"/>
</dbReference>
<evidence type="ECO:0000256" key="2">
    <source>
        <dbReference type="ARBA" id="ARBA00022679"/>
    </source>
</evidence>
<dbReference type="Proteomes" id="UP000007797">
    <property type="component" value="Unassembled WGS sequence"/>
</dbReference>
<evidence type="ECO:0000313" key="7">
    <source>
        <dbReference type="EMBL" id="EGG14938.1"/>
    </source>
</evidence>
<comment type="catalytic activity">
    <reaction evidence="6">
        <text>1D-myo-inositol 1,3,4,5,6-pentakisphosphate + ATP = 1D-myo-inositol hexakisphosphate + ADP + H(+)</text>
        <dbReference type="Rhea" id="RHEA:20313"/>
        <dbReference type="ChEBI" id="CHEBI:15378"/>
        <dbReference type="ChEBI" id="CHEBI:30616"/>
        <dbReference type="ChEBI" id="CHEBI:57733"/>
        <dbReference type="ChEBI" id="CHEBI:58130"/>
        <dbReference type="ChEBI" id="CHEBI:456216"/>
        <dbReference type="EC" id="2.7.1.158"/>
    </reaction>
</comment>
<evidence type="ECO:0000256" key="1">
    <source>
        <dbReference type="ARBA" id="ARBA00012023"/>
    </source>
</evidence>
<dbReference type="GO" id="GO:0005634">
    <property type="term" value="C:nucleus"/>
    <property type="evidence" value="ECO:0007669"/>
    <property type="project" value="TreeGrafter"/>
</dbReference>
<keyword evidence="3 6" id="KW-0547">Nucleotide-binding</keyword>
<comment type="function">
    <text evidence="6">Phosphorylates Ins(1,3,4,5,6)P5 at position 2 to form Ins(1,2,3,4,5,6)P6 (InsP6 or phytate).</text>
</comment>
<comment type="domain">
    <text evidence="6">The EXKPK motif is conserved in inositol-pentakisphosphate 2-kinases of both family 1 and 2.</text>
</comment>
<sequence>MNSNQQNNEIEIEIDISKLKLKPQDWSYKGEGACNIVVYYNPQPSSSSSSSSSSSYHNYLKGKVLRLKKKVSSLSPTSTSTSPSTDDKDYRFVQNVMQPLIGSKYVNSGVRVSIDKQFINELNAIILGSRPQHRIHHQLDDEMTSAILIRDISLIHTADALLPSICVEIKPKCGFISTSKYISKQNIELKQHVCRYCMHQLLKLKDGSVDRISKYCPIDLYSLDRSRQLRALDSLIDCPQNNLKVFKDGVLYFTGQLGGGGTGNENGTSTLDIKSLDSLFNNINILEKEKQLLINLAQVQREYDPYDIETIYYLYCKLHNQAYQEDDVERFKDLSHLTNKEMQDIIERFLIATTAKDCSIMITFKLPLANQDIQNIDYIVGVYI</sequence>
<keyword evidence="4 6" id="KW-0418">Kinase</keyword>